<name>A0A9D4EQQ1_DREPO</name>
<proteinExistence type="predicted"/>
<gene>
    <name evidence="2" type="ORF">DPMN_160180</name>
</gene>
<feature type="region of interest" description="Disordered" evidence="1">
    <location>
        <begin position="23"/>
        <end position="93"/>
    </location>
</feature>
<organism evidence="2 3">
    <name type="scientific">Dreissena polymorpha</name>
    <name type="common">Zebra mussel</name>
    <name type="synonym">Mytilus polymorpha</name>
    <dbReference type="NCBI Taxonomy" id="45954"/>
    <lineage>
        <taxon>Eukaryota</taxon>
        <taxon>Metazoa</taxon>
        <taxon>Spiralia</taxon>
        <taxon>Lophotrochozoa</taxon>
        <taxon>Mollusca</taxon>
        <taxon>Bivalvia</taxon>
        <taxon>Autobranchia</taxon>
        <taxon>Heteroconchia</taxon>
        <taxon>Euheterodonta</taxon>
        <taxon>Imparidentia</taxon>
        <taxon>Neoheterodontei</taxon>
        <taxon>Myida</taxon>
        <taxon>Dreissenoidea</taxon>
        <taxon>Dreissenidae</taxon>
        <taxon>Dreissena</taxon>
    </lineage>
</organism>
<evidence type="ECO:0000313" key="2">
    <source>
        <dbReference type="EMBL" id="KAH3782267.1"/>
    </source>
</evidence>
<dbReference type="EMBL" id="JAIWYP010000008">
    <property type="protein sequence ID" value="KAH3782267.1"/>
    <property type="molecule type" value="Genomic_DNA"/>
</dbReference>
<evidence type="ECO:0000256" key="1">
    <source>
        <dbReference type="SAM" id="MobiDB-lite"/>
    </source>
</evidence>
<dbReference type="Proteomes" id="UP000828390">
    <property type="component" value="Unassembled WGS sequence"/>
</dbReference>
<reference evidence="2" key="2">
    <citation type="submission" date="2020-11" db="EMBL/GenBank/DDBJ databases">
        <authorList>
            <person name="McCartney M.A."/>
            <person name="Auch B."/>
            <person name="Kono T."/>
            <person name="Mallez S."/>
            <person name="Becker A."/>
            <person name="Gohl D.M."/>
            <person name="Silverstein K.A.T."/>
            <person name="Koren S."/>
            <person name="Bechman K.B."/>
            <person name="Herman A."/>
            <person name="Abrahante J.E."/>
            <person name="Garbe J."/>
        </authorList>
    </citation>
    <scope>NUCLEOTIDE SEQUENCE</scope>
    <source>
        <strain evidence="2">Duluth1</strain>
        <tissue evidence="2">Whole animal</tissue>
    </source>
</reference>
<keyword evidence="3" id="KW-1185">Reference proteome</keyword>
<comment type="caution">
    <text evidence="2">The sequence shown here is derived from an EMBL/GenBank/DDBJ whole genome shotgun (WGS) entry which is preliminary data.</text>
</comment>
<reference evidence="2" key="1">
    <citation type="journal article" date="2019" name="bioRxiv">
        <title>The Genome of the Zebra Mussel, Dreissena polymorpha: A Resource for Invasive Species Research.</title>
        <authorList>
            <person name="McCartney M.A."/>
            <person name="Auch B."/>
            <person name="Kono T."/>
            <person name="Mallez S."/>
            <person name="Zhang Y."/>
            <person name="Obille A."/>
            <person name="Becker A."/>
            <person name="Abrahante J.E."/>
            <person name="Garbe J."/>
            <person name="Badalamenti J.P."/>
            <person name="Herman A."/>
            <person name="Mangelson H."/>
            <person name="Liachko I."/>
            <person name="Sullivan S."/>
            <person name="Sone E.D."/>
            <person name="Koren S."/>
            <person name="Silverstein K.A.T."/>
            <person name="Beckman K.B."/>
            <person name="Gohl D.M."/>
        </authorList>
    </citation>
    <scope>NUCLEOTIDE SEQUENCE</scope>
    <source>
        <strain evidence="2">Duluth1</strain>
        <tissue evidence="2">Whole animal</tissue>
    </source>
</reference>
<feature type="compositionally biased region" description="Polar residues" evidence="1">
    <location>
        <begin position="55"/>
        <end position="82"/>
    </location>
</feature>
<feature type="compositionally biased region" description="Polar residues" evidence="1">
    <location>
        <begin position="39"/>
        <end position="48"/>
    </location>
</feature>
<protein>
    <submittedName>
        <fullName evidence="2">Uncharacterized protein</fullName>
    </submittedName>
</protein>
<feature type="compositionally biased region" description="Low complexity" evidence="1">
    <location>
        <begin position="23"/>
        <end position="35"/>
    </location>
</feature>
<sequence length="157" mass="16581">MIFNKSKIRVSITLKINENFSTPTTSGTTIHTAPPEVSFPSTLGTTIHTAPPEVSSPSTSGTTINTAPPEVSSPSTSGTTIHTAPPDVPNTSQSCTEYSRVAGLVQFLASGAKTTTDSSKSWLSIVSGIFRCKLCNKGQCNGPTLLWWDASFSTRQT</sequence>
<evidence type="ECO:0000313" key="3">
    <source>
        <dbReference type="Proteomes" id="UP000828390"/>
    </source>
</evidence>
<accession>A0A9D4EQQ1</accession>
<dbReference type="AlphaFoldDB" id="A0A9D4EQQ1"/>